<proteinExistence type="predicted"/>
<organism evidence="1">
    <name type="scientific">Opuntia streptacantha</name>
    <name type="common">Prickly pear cactus</name>
    <name type="synonym">Opuntia cardona</name>
    <dbReference type="NCBI Taxonomy" id="393608"/>
    <lineage>
        <taxon>Eukaryota</taxon>
        <taxon>Viridiplantae</taxon>
        <taxon>Streptophyta</taxon>
        <taxon>Embryophyta</taxon>
        <taxon>Tracheophyta</taxon>
        <taxon>Spermatophyta</taxon>
        <taxon>Magnoliopsida</taxon>
        <taxon>eudicotyledons</taxon>
        <taxon>Gunneridae</taxon>
        <taxon>Pentapetalae</taxon>
        <taxon>Caryophyllales</taxon>
        <taxon>Cactineae</taxon>
        <taxon>Cactaceae</taxon>
        <taxon>Opuntioideae</taxon>
        <taxon>Opuntia</taxon>
    </lineage>
</organism>
<sequence length="128" mass="13313">MLNPIRLAHFDSGDLRNGVPLVGWLQGAGEEGRFRDGLGGELRVNAGGAEEEKLLDAMDEGGVNDVGLDLEIDSDEIGRVSVVSVNSADFCGGKGDELRLLGGEEGVDGGLDCEIELSVGSEDEVGEP</sequence>
<name>A0A7C8YQX8_OPUST</name>
<dbReference type="EMBL" id="GISG01047772">
    <property type="protein sequence ID" value="MBA4624478.1"/>
    <property type="molecule type" value="Transcribed_RNA"/>
</dbReference>
<dbReference type="AlphaFoldDB" id="A0A7C8YQX8"/>
<accession>A0A7C8YQX8</accession>
<reference evidence="1" key="1">
    <citation type="journal article" date="2013" name="J. Plant Res.">
        <title>Effect of fungi and light on seed germination of three Opuntia species from semiarid lands of central Mexico.</title>
        <authorList>
            <person name="Delgado-Sanchez P."/>
            <person name="Jimenez-Bremont J.F."/>
            <person name="Guerrero-Gonzalez Mde L."/>
            <person name="Flores J."/>
        </authorList>
    </citation>
    <scope>NUCLEOTIDE SEQUENCE</scope>
    <source>
        <tissue evidence="1">Cladode</tissue>
    </source>
</reference>
<reference evidence="1" key="2">
    <citation type="submission" date="2020-07" db="EMBL/GenBank/DDBJ databases">
        <authorList>
            <person name="Vera ALvarez R."/>
            <person name="Arias-Moreno D.M."/>
            <person name="Jimenez-Jacinto V."/>
            <person name="Jimenez-Bremont J.F."/>
            <person name="Swaminathan K."/>
            <person name="Moose S.P."/>
            <person name="Guerrero-Gonzalez M.L."/>
            <person name="Marino-Ramirez L."/>
            <person name="Landsman D."/>
            <person name="Rodriguez-Kessler M."/>
            <person name="Delgado-Sanchez P."/>
        </authorList>
    </citation>
    <scope>NUCLEOTIDE SEQUENCE</scope>
    <source>
        <tissue evidence="1">Cladode</tissue>
    </source>
</reference>
<protein>
    <submittedName>
        <fullName evidence="1">Uncharacterized protein</fullName>
    </submittedName>
</protein>
<evidence type="ECO:0000313" key="1">
    <source>
        <dbReference type="EMBL" id="MBA4624478.1"/>
    </source>
</evidence>